<keyword evidence="2" id="KW-1185">Reference proteome</keyword>
<proteinExistence type="predicted"/>
<dbReference type="PATRIC" id="fig|1008153.3.peg.3844"/>
<organism evidence="1 2">
    <name type="scientific">Halalkalicoccus paucihalophilus</name>
    <dbReference type="NCBI Taxonomy" id="1008153"/>
    <lineage>
        <taxon>Archaea</taxon>
        <taxon>Methanobacteriati</taxon>
        <taxon>Methanobacteriota</taxon>
        <taxon>Stenosarchaea group</taxon>
        <taxon>Halobacteria</taxon>
        <taxon>Halobacteriales</taxon>
        <taxon>Halococcaceae</taxon>
        <taxon>Halalkalicoccus</taxon>
    </lineage>
</organism>
<evidence type="ECO:0000313" key="2">
    <source>
        <dbReference type="Proteomes" id="UP000075321"/>
    </source>
</evidence>
<protein>
    <submittedName>
        <fullName evidence="1">Uncharacterized protein</fullName>
    </submittedName>
</protein>
<evidence type="ECO:0000313" key="1">
    <source>
        <dbReference type="EMBL" id="KYH24651.1"/>
    </source>
</evidence>
<sequence>MWRVLTEMMASNQDGNLPKIIVNELEQCSDQQLEAIIRSAQQRLKDRHSPTTEIAPRHHNETIISQEERDNYTLVIVEQTMSETQTAYHVTHAFDPDSGERAYHWRYLGPVNQ</sequence>
<gene>
    <name evidence="1" type="ORF">HAPAU_36340</name>
</gene>
<accession>A0A151AAD8</accession>
<dbReference type="Proteomes" id="UP000075321">
    <property type="component" value="Unassembled WGS sequence"/>
</dbReference>
<dbReference type="EMBL" id="LTAZ01000013">
    <property type="protein sequence ID" value="KYH24651.1"/>
    <property type="molecule type" value="Genomic_DNA"/>
</dbReference>
<reference evidence="1 2" key="1">
    <citation type="submission" date="2016-02" db="EMBL/GenBank/DDBJ databases">
        <title>Genome sequence of Halalkalicoccus paucihalophilus DSM 24557.</title>
        <authorList>
            <person name="Poehlein A."/>
            <person name="Daniel R."/>
        </authorList>
    </citation>
    <scope>NUCLEOTIDE SEQUENCE [LARGE SCALE GENOMIC DNA]</scope>
    <source>
        <strain evidence="1 2">DSM 24557</strain>
    </source>
</reference>
<comment type="caution">
    <text evidence="1">The sequence shown here is derived from an EMBL/GenBank/DDBJ whole genome shotgun (WGS) entry which is preliminary data.</text>
</comment>
<name>A0A151AAD8_9EURY</name>
<dbReference type="AlphaFoldDB" id="A0A151AAD8"/>